<dbReference type="Proteomes" id="UP000663829">
    <property type="component" value="Unassembled WGS sequence"/>
</dbReference>
<dbReference type="GO" id="GO:0005829">
    <property type="term" value="C:cytosol"/>
    <property type="evidence" value="ECO:0007669"/>
    <property type="project" value="TreeGrafter"/>
</dbReference>
<accession>A0A815IK67</accession>
<evidence type="ECO:0000313" key="10">
    <source>
        <dbReference type="Proteomes" id="UP000663829"/>
    </source>
</evidence>
<dbReference type="OrthoDB" id="372395at2759"/>
<dbReference type="AlphaFoldDB" id="A0A815IK67"/>
<dbReference type="GO" id="GO:0006422">
    <property type="term" value="P:aspartyl-tRNA aminoacylation"/>
    <property type="evidence" value="ECO:0007669"/>
    <property type="project" value="InterPro"/>
</dbReference>
<feature type="domain" description="Aminoacyl-tRNA synthetase class II (D/K/N)" evidence="5">
    <location>
        <begin position="184"/>
        <end position="245"/>
    </location>
</feature>
<reference evidence="6" key="1">
    <citation type="submission" date="2021-02" db="EMBL/GenBank/DDBJ databases">
        <authorList>
            <person name="Nowell W R."/>
        </authorList>
    </citation>
    <scope>NUCLEOTIDE SEQUENCE</scope>
</reference>
<keyword evidence="1" id="KW-0963">Cytoplasm</keyword>
<comment type="caution">
    <text evidence="6">The sequence shown here is derived from an EMBL/GenBank/DDBJ whole genome shotgun (WGS) entry which is preliminary data.</text>
</comment>
<dbReference type="PANTHER" id="PTHR43450">
    <property type="entry name" value="ASPARTYL-TRNA SYNTHETASE"/>
    <property type="match status" value="1"/>
</dbReference>
<dbReference type="InterPro" id="IPR004523">
    <property type="entry name" value="Asp-tRNA_synthase_2"/>
</dbReference>
<evidence type="ECO:0000256" key="2">
    <source>
        <dbReference type="ARBA" id="ARBA00022598"/>
    </source>
</evidence>
<evidence type="ECO:0000256" key="4">
    <source>
        <dbReference type="ARBA" id="ARBA00022840"/>
    </source>
</evidence>
<dbReference type="InterPro" id="IPR004364">
    <property type="entry name" value="Aa-tRNA-synt_II"/>
</dbReference>
<dbReference type="Proteomes" id="UP000682733">
    <property type="component" value="Unassembled WGS sequence"/>
</dbReference>
<evidence type="ECO:0000313" key="8">
    <source>
        <dbReference type="EMBL" id="CAF4176383.1"/>
    </source>
</evidence>
<protein>
    <recommendedName>
        <fullName evidence="5">Aminoacyl-tRNA synthetase class II (D/K/N) domain-containing protein</fullName>
    </recommendedName>
</protein>
<dbReference type="PANTHER" id="PTHR43450:SF1">
    <property type="entry name" value="ASPARTATE--TRNA LIGASE, CYTOPLASMIC"/>
    <property type="match status" value="1"/>
</dbReference>
<dbReference type="Proteomes" id="UP000681722">
    <property type="component" value="Unassembled WGS sequence"/>
</dbReference>
<dbReference type="EMBL" id="CAJOBC010072194">
    <property type="protein sequence ID" value="CAF4246365.1"/>
    <property type="molecule type" value="Genomic_DNA"/>
</dbReference>
<evidence type="ECO:0000313" key="9">
    <source>
        <dbReference type="EMBL" id="CAF4246365.1"/>
    </source>
</evidence>
<keyword evidence="3" id="KW-0547">Nucleotide-binding</keyword>
<dbReference type="GO" id="GO:0004815">
    <property type="term" value="F:aspartate-tRNA ligase activity"/>
    <property type="evidence" value="ECO:0007669"/>
    <property type="project" value="InterPro"/>
</dbReference>
<dbReference type="EMBL" id="CAJNOK010023745">
    <property type="protein sequence ID" value="CAF1367075.1"/>
    <property type="molecule type" value="Genomic_DNA"/>
</dbReference>
<dbReference type="GO" id="GO:0005524">
    <property type="term" value="F:ATP binding"/>
    <property type="evidence" value="ECO:0007669"/>
    <property type="project" value="InterPro"/>
</dbReference>
<organism evidence="6 10">
    <name type="scientific">Didymodactylos carnosus</name>
    <dbReference type="NCBI Taxonomy" id="1234261"/>
    <lineage>
        <taxon>Eukaryota</taxon>
        <taxon>Metazoa</taxon>
        <taxon>Spiralia</taxon>
        <taxon>Gnathifera</taxon>
        <taxon>Rotifera</taxon>
        <taxon>Eurotatoria</taxon>
        <taxon>Bdelloidea</taxon>
        <taxon>Philodinida</taxon>
        <taxon>Philodinidae</taxon>
        <taxon>Didymodactylos</taxon>
    </lineage>
</organism>
<keyword evidence="4" id="KW-0067">ATP-binding</keyword>
<evidence type="ECO:0000256" key="3">
    <source>
        <dbReference type="ARBA" id="ARBA00022741"/>
    </source>
</evidence>
<name>A0A815IK67_9BILA</name>
<dbReference type="GO" id="GO:0003723">
    <property type="term" value="F:RNA binding"/>
    <property type="evidence" value="ECO:0007669"/>
    <property type="project" value="TreeGrafter"/>
</dbReference>
<dbReference type="Proteomes" id="UP000677228">
    <property type="component" value="Unassembled WGS sequence"/>
</dbReference>
<dbReference type="GO" id="GO:0017101">
    <property type="term" value="C:aminoacyl-tRNA synthetase multienzyme complex"/>
    <property type="evidence" value="ECO:0007669"/>
    <property type="project" value="TreeGrafter"/>
</dbReference>
<evidence type="ECO:0000313" key="7">
    <source>
        <dbReference type="EMBL" id="CAF1367075.1"/>
    </source>
</evidence>
<dbReference type="EMBL" id="CAJNOQ010015609">
    <property type="protein sequence ID" value="CAF1364771.1"/>
    <property type="molecule type" value="Genomic_DNA"/>
</dbReference>
<evidence type="ECO:0000256" key="1">
    <source>
        <dbReference type="ARBA" id="ARBA00022490"/>
    </source>
</evidence>
<gene>
    <name evidence="6" type="ORF">GPM918_LOCUS31558</name>
    <name evidence="7" type="ORF">OVA965_LOCUS31496</name>
    <name evidence="9" type="ORF">SRO942_LOCUS32209</name>
    <name evidence="8" type="ORF">TMI583_LOCUS32325</name>
</gene>
<keyword evidence="10" id="KW-1185">Reference proteome</keyword>
<dbReference type="Pfam" id="PF00152">
    <property type="entry name" value="tRNA-synt_2"/>
    <property type="match status" value="1"/>
</dbReference>
<evidence type="ECO:0000259" key="5">
    <source>
        <dbReference type="Pfam" id="PF00152"/>
    </source>
</evidence>
<evidence type="ECO:0000313" key="6">
    <source>
        <dbReference type="EMBL" id="CAF1364771.1"/>
    </source>
</evidence>
<dbReference type="InterPro" id="IPR045864">
    <property type="entry name" value="aa-tRNA-synth_II/BPL/LPL"/>
</dbReference>
<dbReference type="Gene3D" id="3.30.930.10">
    <property type="entry name" value="Bira Bifunctional Protein, Domain 2"/>
    <property type="match status" value="1"/>
</dbReference>
<sequence length="251" mass="28019">MSPAGFASYSSCLVIAPCPVQLSKNLPREDRPVRNRGASRGSSSIAHLWWVSDYGDPNVGGRINHQYSPIEANCPTDKDIFCKVKPSVIFSENGGQWWITAYFNNGQNSLTVVDGIIFIIDPKTRLFPNGVIDTYTPYFSWPTTPDAIAYLLSVNANGISNHSEEDEEKEALFLKGFIHTLILDAQLLTERAKHHKIDLEQIQFYIDSFRYGCPPHGGGGIGLERVLMLYLGLGNVRKTSMFPRDPNRLTP</sequence>
<keyword evidence="2" id="KW-0436">Ligase</keyword>
<dbReference type="EMBL" id="CAJOBA010045402">
    <property type="protein sequence ID" value="CAF4176383.1"/>
    <property type="molecule type" value="Genomic_DNA"/>
</dbReference>
<dbReference type="SUPFAM" id="SSF55681">
    <property type="entry name" value="Class II aaRS and biotin synthetases"/>
    <property type="match status" value="1"/>
</dbReference>
<proteinExistence type="predicted"/>